<evidence type="ECO:0000313" key="4">
    <source>
        <dbReference type="Proteomes" id="UP000193484"/>
    </source>
</evidence>
<dbReference type="STRING" id="1793.AWC04_06395"/>
<keyword evidence="2" id="KW-0472">Membrane</keyword>
<comment type="caution">
    <text evidence="3">The sequence shown here is derived from an EMBL/GenBank/DDBJ whole genome shotgun (WGS) entry which is preliminary data.</text>
</comment>
<dbReference type="EMBL" id="LQOJ01000024">
    <property type="protein sequence ID" value="ORV05488.1"/>
    <property type="molecule type" value="Genomic_DNA"/>
</dbReference>
<feature type="transmembrane region" description="Helical" evidence="2">
    <location>
        <begin position="75"/>
        <end position="96"/>
    </location>
</feature>
<protein>
    <submittedName>
        <fullName evidence="3">Uncharacterized protein</fullName>
    </submittedName>
</protein>
<evidence type="ECO:0000256" key="1">
    <source>
        <dbReference type="SAM" id="MobiDB-lite"/>
    </source>
</evidence>
<feature type="region of interest" description="Disordered" evidence="1">
    <location>
        <begin position="39"/>
        <end position="58"/>
    </location>
</feature>
<accession>A0A1X1RGU7</accession>
<feature type="compositionally biased region" description="Basic and acidic residues" evidence="1">
    <location>
        <begin position="39"/>
        <end position="48"/>
    </location>
</feature>
<dbReference type="AlphaFoldDB" id="A0A1X1RGU7"/>
<reference evidence="3 4" key="1">
    <citation type="submission" date="2016-01" db="EMBL/GenBank/DDBJ databases">
        <title>The new phylogeny of the genus Mycobacterium.</title>
        <authorList>
            <person name="Tarcisio F."/>
            <person name="Conor M."/>
            <person name="Antonella G."/>
            <person name="Elisabetta G."/>
            <person name="Giulia F.S."/>
            <person name="Sara T."/>
            <person name="Anna F."/>
            <person name="Clotilde B."/>
            <person name="Roberto B."/>
            <person name="Veronica D.S."/>
            <person name="Fabio R."/>
            <person name="Monica P."/>
            <person name="Olivier J."/>
            <person name="Enrico T."/>
            <person name="Nicola S."/>
        </authorList>
    </citation>
    <scope>NUCLEOTIDE SEQUENCE [LARGE SCALE GENOMIC DNA]</scope>
    <source>
        <strain evidence="3 4">DSM 44179</strain>
    </source>
</reference>
<evidence type="ECO:0000256" key="2">
    <source>
        <dbReference type="SAM" id="Phobius"/>
    </source>
</evidence>
<keyword evidence="4" id="KW-1185">Reference proteome</keyword>
<feature type="compositionally biased region" description="Basic residues" evidence="1">
    <location>
        <begin position="49"/>
        <end position="58"/>
    </location>
</feature>
<gene>
    <name evidence="3" type="ORF">AWC04_06395</name>
</gene>
<name>A0A1X1RGU7_MYCFA</name>
<organism evidence="3 4">
    <name type="scientific">Mycolicibacterium fallax</name>
    <name type="common">Mycobacterium fallax</name>
    <dbReference type="NCBI Taxonomy" id="1793"/>
    <lineage>
        <taxon>Bacteria</taxon>
        <taxon>Bacillati</taxon>
        <taxon>Actinomycetota</taxon>
        <taxon>Actinomycetes</taxon>
        <taxon>Mycobacteriales</taxon>
        <taxon>Mycobacteriaceae</taxon>
        <taxon>Mycolicibacterium</taxon>
    </lineage>
</organism>
<sequence>MNDYCIEQRIETPTRKGTAMTALLTADTDFPARRTARPVRVEARDAVRRRPRTAGTRHRGTGVLMSRASHRRRPVTPAATVGLALLAALITVWLGAVAQFGAAANDPAAAGPTTAAATETLAVVEVNPGESLIELAARVAPNRSTEQVAQRIRDLNRLAGAEPRPGQTLIAPIA</sequence>
<dbReference type="Proteomes" id="UP000193484">
    <property type="component" value="Unassembled WGS sequence"/>
</dbReference>
<evidence type="ECO:0000313" key="3">
    <source>
        <dbReference type="EMBL" id="ORV05488.1"/>
    </source>
</evidence>
<proteinExistence type="predicted"/>
<keyword evidence="2" id="KW-1133">Transmembrane helix</keyword>
<keyword evidence="2" id="KW-0812">Transmembrane</keyword>